<evidence type="ECO:0000313" key="5">
    <source>
        <dbReference type="Proteomes" id="UP000276888"/>
    </source>
</evidence>
<dbReference type="KEGG" id="mlv:CVS47_02774"/>
<feature type="region of interest" description="Disordered" evidence="1">
    <location>
        <begin position="29"/>
        <end position="59"/>
    </location>
</feature>
<sequence length="391" mass="38892">MNARPRTLLVLAAVVAACLSAAPAAASGAQPASPSAWSGEAAPTPAGGTTWALQPATADGPDGRVSLRHVIDGGAQASDAIALTNFSAQPATFAVYASDGTISSSGGFDLVPADQAPSDGGSWVALGDVAGSTPRDGGGMLLPLEAGATALIPIEISVPGNATPGDHPAGVVAEFVPANGSNVQLASRVGVRMHLRVSGDVVAAVVPEAVQTAVTPSWNPFEPSMVTVTYALANAGNVRLGAETETALQGPLGAGAAREVSSQREVLPGQATTATVTVPVAPLFFAWGEVRSAPVVVGEDSVEAELASASTAFTVWTVPWSQLVLLLLIVGGFFGWRAVRRRSGARVQARIDAAVAAATAATIPSGTSAAEESVAPADVAASVGEDRVGAS</sequence>
<evidence type="ECO:0000313" key="4">
    <source>
        <dbReference type="EMBL" id="AZS38123.1"/>
    </source>
</evidence>
<protein>
    <recommendedName>
        <fullName evidence="6">DUF916 domain-containing protein</fullName>
    </recommendedName>
</protein>
<name>A0A3Q9J4D2_9MICO</name>
<dbReference type="EMBL" id="CP031423">
    <property type="protein sequence ID" value="AZS38123.1"/>
    <property type="molecule type" value="Genomic_DNA"/>
</dbReference>
<dbReference type="OrthoDB" id="4336304at2"/>
<keyword evidence="2" id="KW-1133">Transmembrane helix</keyword>
<reference evidence="4 5" key="1">
    <citation type="submission" date="2018-08" db="EMBL/GenBank/DDBJ databases">
        <title>Microbacterium lemovicicum sp. nov., a bacterium isolated from a natural uranium-rich soil.</title>
        <authorList>
            <person name="ORTET P."/>
        </authorList>
    </citation>
    <scope>NUCLEOTIDE SEQUENCE [LARGE SCALE GENOMIC DNA]</scope>
    <source>
        <strain evidence="4 5">Viu22</strain>
    </source>
</reference>
<keyword evidence="2" id="KW-0472">Membrane</keyword>
<keyword evidence="5" id="KW-1185">Reference proteome</keyword>
<proteinExistence type="predicted"/>
<keyword evidence="3" id="KW-0732">Signal</keyword>
<feature type="chain" id="PRO_5018713290" description="DUF916 domain-containing protein" evidence="3">
    <location>
        <begin position="27"/>
        <end position="391"/>
    </location>
</feature>
<dbReference type="PROSITE" id="PS51257">
    <property type="entry name" value="PROKAR_LIPOPROTEIN"/>
    <property type="match status" value="1"/>
</dbReference>
<feature type="transmembrane region" description="Helical" evidence="2">
    <location>
        <begin position="320"/>
        <end position="339"/>
    </location>
</feature>
<dbReference type="RefSeq" id="WP_127096594.1">
    <property type="nucleotide sequence ID" value="NZ_CP031423.1"/>
</dbReference>
<evidence type="ECO:0008006" key="6">
    <source>
        <dbReference type="Google" id="ProtNLM"/>
    </source>
</evidence>
<keyword evidence="2" id="KW-0812">Transmembrane</keyword>
<accession>A0A3Q9J4D2</accession>
<feature type="compositionally biased region" description="Low complexity" evidence="1">
    <location>
        <begin position="29"/>
        <end position="50"/>
    </location>
</feature>
<dbReference type="AlphaFoldDB" id="A0A3Q9J4D2"/>
<dbReference type="Proteomes" id="UP000276888">
    <property type="component" value="Chromosome"/>
</dbReference>
<gene>
    <name evidence="4" type="ORF">CVS47_02774</name>
</gene>
<evidence type="ECO:0000256" key="3">
    <source>
        <dbReference type="SAM" id="SignalP"/>
    </source>
</evidence>
<feature type="signal peptide" evidence="3">
    <location>
        <begin position="1"/>
        <end position="26"/>
    </location>
</feature>
<organism evidence="4 5">
    <name type="scientific">Microbacterium lemovicicum</name>
    <dbReference type="NCBI Taxonomy" id="1072463"/>
    <lineage>
        <taxon>Bacteria</taxon>
        <taxon>Bacillati</taxon>
        <taxon>Actinomycetota</taxon>
        <taxon>Actinomycetes</taxon>
        <taxon>Micrococcales</taxon>
        <taxon>Microbacteriaceae</taxon>
        <taxon>Microbacterium</taxon>
    </lineage>
</organism>
<evidence type="ECO:0000256" key="2">
    <source>
        <dbReference type="SAM" id="Phobius"/>
    </source>
</evidence>
<evidence type="ECO:0000256" key="1">
    <source>
        <dbReference type="SAM" id="MobiDB-lite"/>
    </source>
</evidence>